<evidence type="ECO:0000313" key="2">
    <source>
        <dbReference type="WBParaSite" id="nRc.2.0.1.t03452-RA"/>
    </source>
</evidence>
<name>A0A915HQ24_ROMCU</name>
<protein>
    <submittedName>
        <fullName evidence="2">Uncharacterized protein</fullName>
    </submittedName>
</protein>
<dbReference type="Proteomes" id="UP000887565">
    <property type="component" value="Unplaced"/>
</dbReference>
<sequence>MILRESKIMKEMKKMLATLPPPTIRHKTKLTLFGFSLFTGIGKGPSRALCKTAAMASSTCISTSRDNLQGLSSL</sequence>
<evidence type="ECO:0000313" key="1">
    <source>
        <dbReference type="Proteomes" id="UP000887565"/>
    </source>
</evidence>
<dbReference type="WBParaSite" id="nRc.2.0.1.t03452-RA">
    <property type="protein sequence ID" value="nRc.2.0.1.t03452-RA"/>
    <property type="gene ID" value="nRc.2.0.1.g03452"/>
</dbReference>
<dbReference type="AlphaFoldDB" id="A0A915HQ24"/>
<organism evidence="1 2">
    <name type="scientific">Romanomermis culicivorax</name>
    <name type="common">Nematode worm</name>
    <dbReference type="NCBI Taxonomy" id="13658"/>
    <lineage>
        <taxon>Eukaryota</taxon>
        <taxon>Metazoa</taxon>
        <taxon>Ecdysozoa</taxon>
        <taxon>Nematoda</taxon>
        <taxon>Enoplea</taxon>
        <taxon>Dorylaimia</taxon>
        <taxon>Mermithida</taxon>
        <taxon>Mermithoidea</taxon>
        <taxon>Mermithidae</taxon>
        <taxon>Romanomermis</taxon>
    </lineage>
</organism>
<accession>A0A915HQ24</accession>
<keyword evidence="1" id="KW-1185">Reference proteome</keyword>
<reference evidence="2" key="1">
    <citation type="submission" date="2022-11" db="UniProtKB">
        <authorList>
            <consortium name="WormBaseParasite"/>
        </authorList>
    </citation>
    <scope>IDENTIFICATION</scope>
</reference>
<proteinExistence type="predicted"/>